<dbReference type="InterPro" id="IPR010373">
    <property type="entry name" value="DUF968"/>
</dbReference>
<comment type="caution">
    <text evidence="2">The sequence shown here is derived from an EMBL/GenBank/DDBJ whole genome shotgun (WGS) entry which is preliminary data.</text>
</comment>
<reference evidence="2 3" key="1">
    <citation type="submission" date="2018-08" db="EMBL/GenBank/DDBJ databases">
        <title>Complete genomic analysis of a Citrobacter pasteurii isolated from cockles (Cerastoderma edule) containing a new chromosomic qnrB allele.</title>
        <authorList>
            <person name="Rodrigues A."/>
            <person name="Baptista T."/>
            <person name="Quesada A."/>
            <person name="Campos M.J."/>
        </authorList>
    </citation>
    <scope>NUCLEOTIDE SEQUENCE [LARGE SCALE GENOMIC DNA]</scope>
    <source>
        <strain evidence="2 3">BA18</strain>
    </source>
</reference>
<dbReference type="SMART" id="SM00507">
    <property type="entry name" value="HNHc"/>
    <property type="match status" value="1"/>
</dbReference>
<evidence type="ECO:0000313" key="3">
    <source>
        <dbReference type="Proteomes" id="UP000468420"/>
    </source>
</evidence>
<dbReference type="EMBL" id="QRDC01000004">
    <property type="protein sequence ID" value="KAA1279569.1"/>
    <property type="molecule type" value="Genomic_DNA"/>
</dbReference>
<dbReference type="Pfam" id="PF06147">
    <property type="entry name" value="DUF968"/>
    <property type="match status" value="1"/>
</dbReference>
<evidence type="ECO:0000313" key="2">
    <source>
        <dbReference type="EMBL" id="KAA1279569.1"/>
    </source>
</evidence>
<dbReference type="RefSeq" id="WP_137379064.1">
    <property type="nucleotide sequence ID" value="NZ_QRDC01000004.1"/>
</dbReference>
<organism evidence="2 3">
    <name type="scientific">Citrobacter pasteurii</name>
    <dbReference type="NCBI Taxonomy" id="1563222"/>
    <lineage>
        <taxon>Bacteria</taxon>
        <taxon>Pseudomonadati</taxon>
        <taxon>Pseudomonadota</taxon>
        <taxon>Gammaproteobacteria</taxon>
        <taxon>Enterobacterales</taxon>
        <taxon>Enterobacteriaceae</taxon>
        <taxon>Citrobacter</taxon>
    </lineage>
</organism>
<sequence length="346" mass="38647">MRALLKPVVARELGIVLLKPGSELMSLFSSERVLVESQPAGMERLPAGRVPDVRQPLACDESLRPFFLDEKVIKAVGGLSGLDYWLLRYGGGCCQWPHSDYHYHELTTLRHEPGSVLLCGHCDNHLRDHYSEQLAELARRNVISWIINSIMVALNQDPSRELSLAELCWWAVRMGVTDAIPESVACRALRIPSEEHQPVMRECDIEPGVSSTSIITAKASTVTVNMAPAQVPAVKPVISVLVDPESPQTFMKRPKRIRWMAPRYLAWIKTQPCECCRRPADDPHHLIGHGQGGMGTKAHDLFVIPLCREHHDELHADPVAFEAKYGDQLMLVFRVIDRALAIGVLA</sequence>
<feature type="domain" description="HNH nuclease" evidence="1">
    <location>
        <begin position="263"/>
        <end position="312"/>
    </location>
</feature>
<evidence type="ECO:0000259" key="1">
    <source>
        <dbReference type="SMART" id="SM00507"/>
    </source>
</evidence>
<name>A0A6N6K6M4_9ENTR</name>
<dbReference type="AlphaFoldDB" id="A0A6N6K6M4"/>
<dbReference type="Proteomes" id="UP000468420">
    <property type="component" value="Unassembled WGS sequence"/>
</dbReference>
<protein>
    <submittedName>
        <fullName evidence="2">DUF968 domain-containing protein</fullName>
    </submittedName>
</protein>
<gene>
    <name evidence="2" type="ORF">DXF85_06550</name>
</gene>
<dbReference type="InterPro" id="IPR003615">
    <property type="entry name" value="HNH_nuc"/>
</dbReference>
<proteinExistence type="predicted"/>
<accession>A0A6N6K6M4</accession>
<dbReference type="CDD" id="cd00085">
    <property type="entry name" value="HNHc"/>
    <property type="match status" value="1"/>
</dbReference>